<evidence type="ECO:0000256" key="3">
    <source>
        <dbReference type="ARBA" id="ARBA00022448"/>
    </source>
</evidence>
<dbReference type="SUPFAM" id="SSF143865">
    <property type="entry name" value="CorA soluble domain-like"/>
    <property type="match status" value="1"/>
</dbReference>
<dbReference type="GO" id="GO:0005886">
    <property type="term" value="C:plasma membrane"/>
    <property type="evidence" value="ECO:0007669"/>
    <property type="project" value="UniProtKB-SubCell"/>
</dbReference>
<dbReference type="InterPro" id="IPR045863">
    <property type="entry name" value="CorA_TM1_TM2"/>
</dbReference>
<evidence type="ECO:0000256" key="9">
    <source>
        <dbReference type="ARBA" id="ARBA00023065"/>
    </source>
</evidence>
<dbReference type="STRING" id="1280947.HY30_15240"/>
<evidence type="ECO:0000313" key="12">
    <source>
        <dbReference type="EMBL" id="KCZ59348.1"/>
    </source>
</evidence>
<keyword evidence="10 11" id="KW-0472">Membrane</keyword>
<dbReference type="OrthoDB" id="9803484at2"/>
<keyword evidence="4" id="KW-1003">Cell membrane</keyword>
<dbReference type="RefSeq" id="WP_051615024.1">
    <property type="nucleotide sequence ID" value="NZ_AWFG01000017.1"/>
</dbReference>
<dbReference type="EMBL" id="AWFG01000017">
    <property type="protein sequence ID" value="KCZ59348.1"/>
    <property type="molecule type" value="Genomic_DNA"/>
</dbReference>
<dbReference type="PANTHER" id="PTHR46494:SF3">
    <property type="entry name" value="ZINC TRANSPORT PROTEIN ZNTB"/>
    <property type="match status" value="1"/>
</dbReference>
<dbReference type="InterPro" id="IPR045861">
    <property type="entry name" value="CorA_cytoplasmic_dom"/>
</dbReference>
<dbReference type="GO" id="GO:0015095">
    <property type="term" value="F:magnesium ion transmembrane transporter activity"/>
    <property type="evidence" value="ECO:0007669"/>
    <property type="project" value="TreeGrafter"/>
</dbReference>
<dbReference type="AlphaFoldDB" id="A0A062UP89"/>
<comment type="similarity">
    <text evidence="2">Belongs to the CorA metal ion transporter (MIT) (TC 1.A.35) family.</text>
</comment>
<evidence type="ECO:0000313" key="13">
    <source>
        <dbReference type="Proteomes" id="UP000027190"/>
    </source>
</evidence>
<evidence type="ECO:0000256" key="10">
    <source>
        <dbReference type="ARBA" id="ARBA00023136"/>
    </source>
</evidence>
<evidence type="ECO:0000256" key="8">
    <source>
        <dbReference type="ARBA" id="ARBA00022989"/>
    </source>
</evidence>
<dbReference type="Proteomes" id="UP000027190">
    <property type="component" value="Unassembled WGS sequence"/>
</dbReference>
<evidence type="ECO:0000256" key="2">
    <source>
        <dbReference type="ARBA" id="ARBA00009765"/>
    </source>
</evidence>
<organism evidence="12 13">
    <name type="scientific">Hyphomonas chukchiensis</name>
    <dbReference type="NCBI Taxonomy" id="1280947"/>
    <lineage>
        <taxon>Bacteria</taxon>
        <taxon>Pseudomonadati</taxon>
        <taxon>Pseudomonadota</taxon>
        <taxon>Alphaproteobacteria</taxon>
        <taxon>Hyphomonadales</taxon>
        <taxon>Hyphomonadaceae</taxon>
        <taxon>Hyphomonas</taxon>
    </lineage>
</organism>
<evidence type="ECO:0000256" key="1">
    <source>
        <dbReference type="ARBA" id="ARBA00004651"/>
    </source>
</evidence>
<keyword evidence="8 11" id="KW-1133">Transmembrane helix</keyword>
<evidence type="ECO:0000256" key="6">
    <source>
        <dbReference type="ARBA" id="ARBA00022692"/>
    </source>
</evidence>
<dbReference type="eggNOG" id="COG0598">
    <property type="taxonomic scope" value="Bacteria"/>
</dbReference>
<keyword evidence="13" id="KW-1185">Reference proteome</keyword>
<comment type="subcellular location">
    <subcellularLocation>
        <location evidence="1">Cell membrane</location>
        <topology evidence="1">Multi-pass membrane protein</topology>
    </subcellularLocation>
</comment>
<accession>A0A062UP89</accession>
<dbReference type="Pfam" id="PF01544">
    <property type="entry name" value="CorA"/>
    <property type="match status" value="1"/>
</dbReference>
<evidence type="ECO:0000256" key="4">
    <source>
        <dbReference type="ARBA" id="ARBA00022475"/>
    </source>
</evidence>
<evidence type="ECO:0008006" key="14">
    <source>
        <dbReference type="Google" id="ProtNLM"/>
    </source>
</evidence>
<gene>
    <name evidence="12" type="ORF">HY30_15240</name>
</gene>
<dbReference type="Gene3D" id="1.20.58.340">
    <property type="entry name" value="Magnesium transport protein CorA, transmembrane region"/>
    <property type="match status" value="2"/>
</dbReference>
<keyword evidence="5" id="KW-0997">Cell inner membrane</keyword>
<dbReference type="PATRIC" id="fig|1280947.3.peg.1362"/>
<name>A0A062UP89_9PROT</name>
<evidence type="ECO:0000256" key="11">
    <source>
        <dbReference type="SAM" id="Phobius"/>
    </source>
</evidence>
<keyword evidence="9" id="KW-0406">Ion transport</keyword>
<sequence>MIIEPAPVTNADSDDVLGIDPFLFGFGFAADGTATPLTWEDVISGQLTSYPRVWLHLNRLSRQAQGWLYRKSGIDKVAVQSLLQEETRPRSTRHGNGFLINLRGVNLNAGEALEDMIALRMWASESLLITLRSRRVQAARDVEALVKGGEAPASTGGLVAALANALTDRMEPEIAAFDEQCDGFEDEILDPSIRLGRATLSEFRRKVLALRRYIVPQREALSQLVREGSAAGFFTDTDVLYLRESVDRVTRLAEDLDAIRERSIVLQEQVMEERSDMMNQRLFVLSILSAVFLPISFVTGLFGVNVGGLPGVNSPMAFAILVGSLALATGIMLAIFRWRRWI</sequence>
<dbReference type="GO" id="GO:0015087">
    <property type="term" value="F:cobalt ion transmembrane transporter activity"/>
    <property type="evidence" value="ECO:0007669"/>
    <property type="project" value="TreeGrafter"/>
</dbReference>
<keyword evidence="3" id="KW-0813">Transport</keyword>
<keyword evidence="7" id="KW-0862">Zinc</keyword>
<evidence type="ECO:0000256" key="5">
    <source>
        <dbReference type="ARBA" id="ARBA00022519"/>
    </source>
</evidence>
<dbReference type="GO" id="GO:0050897">
    <property type="term" value="F:cobalt ion binding"/>
    <property type="evidence" value="ECO:0007669"/>
    <property type="project" value="TreeGrafter"/>
</dbReference>
<comment type="caution">
    <text evidence="12">The sequence shown here is derived from an EMBL/GenBank/DDBJ whole genome shotgun (WGS) entry which is preliminary data.</text>
</comment>
<dbReference type="PANTHER" id="PTHR46494">
    <property type="entry name" value="CORA FAMILY METAL ION TRANSPORTER (EUROFUNG)"/>
    <property type="match status" value="1"/>
</dbReference>
<dbReference type="GO" id="GO:0000287">
    <property type="term" value="F:magnesium ion binding"/>
    <property type="evidence" value="ECO:0007669"/>
    <property type="project" value="TreeGrafter"/>
</dbReference>
<dbReference type="InterPro" id="IPR002523">
    <property type="entry name" value="MgTranspt_CorA/ZnTranspt_ZntB"/>
</dbReference>
<feature type="transmembrane region" description="Helical" evidence="11">
    <location>
        <begin position="282"/>
        <end position="304"/>
    </location>
</feature>
<keyword evidence="6 11" id="KW-0812">Transmembrane</keyword>
<evidence type="ECO:0000256" key="7">
    <source>
        <dbReference type="ARBA" id="ARBA00022833"/>
    </source>
</evidence>
<protein>
    <recommendedName>
        <fullName evidence="14">Magnesium transporter CorA</fullName>
    </recommendedName>
</protein>
<proteinExistence type="inferred from homology"/>
<dbReference type="Gene3D" id="3.30.460.20">
    <property type="entry name" value="CorA soluble domain-like"/>
    <property type="match status" value="1"/>
</dbReference>
<dbReference type="SUPFAM" id="SSF144083">
    <property type="entry name" value="Magnesium transport protein CorA, transmembrane region"/>
    <property type="match status" value="1"/>
</dbReference>
<feature type="transmembrane region" description="Helical" evidence="11">
    <location>
        <begin position="316"/>
        <end position="336"/>
    </location>
</feature>
<reference evidence="12 13" key="1">
    <citation type="journal article" date="2014" name="Antonie Van Leeuwenhoek">
        <title>Hyphomonas beringensis sp. nov. and Hyphomonas chukchiensis sp. nov., isolated from surface seawater of the Bering Sea and Chukchi Sea.</title>
        <authorList>
            <person name="Li C."/>
            <person name="Lai Q."/>
            <person name="Li G."/>
            <person name="Dong C."/>
            <person name="Wang J."/>
            <person name="Liao Y."/>
            <person name="Shao Z."/>
        </authorList>
    </citation>
    <scope>NUCLEOTIDE SEQUENCE [LARGE SCALE GENOMIC DNA]</scope>
    <source>
        <strain evidence="12 13">BH-BN04-4</strain>
    </source>
</reference>
<dbReference type="CDD" id="cd12833">
    <property type="entry name" value="ZntB-like_1"/>
    <property type="match status" value="1"/>
</dbReference>